<dbReference type="PANTHER" id="PTHR46972">
    <property type="entry name" value="MONOOXYGENASE ASQM-RELATED"/>
    <property type="match status" value="1"/>
</dbReference>
<accession>A0ABW1G1Y0</accession>
<dbReference type="SUPFAM" id="SSF51905">
    <property type="entry name" value="FAD/NAD(P)-binding domain"/>
    <property type="match status" value="1"/>
</dbReference>
<dbReference type="Proteomes" id="UP001596174">
    <property type="component" value="Unassembled WGS sequence"/>
</dbReference>
<name>A0ABW1G1Y0_9ACTN</name>
<feature type="compositionally biased region" description="Basic residues" evidence="5">
    <location>
        <begin position="43"/>
        <end position="59"/>
    </location>
</feature>
<comment type="caution">
    <text evidence="7">The sequence shown here is derived from an EMBL/GenBank/DDBJ whole genome shotgun (WGS) entry which is preliminary data.</text>
</comment>
<proteinExistence type="predicted"/>
<dbReference type="Pfam" id="PF01494">
    <property type="entry name" value="FAD_binding_3"/>
    <property type="match status" value="1"/>
</dbReference>
<evidence type="ECO:0000256" key="1">
    <source>
        <dbReference type="ARBA" id="ARBA00022630"/>
    </source>
</evidence>
<evidence type="ECO:0000256" key="2">
    <source>
        <dbReference type="ARBA" id="ARBA00022827"/>
    </source>
</evidence>
<evidence type="ECO:0000256" key="4">
    <source>
        <dbReference type="ARBA" id="ARBA00023033"/>
    </source>
</evidence>
<protein>
    <submittedName>
        <fullName evidence="7">FAD-dependent monooxygenase</fullName>
    </submittedName>
</protein>
<keyword evidence="4 7" id="KW-0503">Monooxygenase</keyword>
<keyword evidence="3" id="KW-0560">Oxidoreductase</keyword>
<dbReference type="RefSeq" id="WP_380582906.1">
    <property type="nucleotide sequence ID" value="NZ_JBHSQJ010000047.1"/>
</dbReference>
<dbReference type="EMBL" id="JBHSQJ010000047">
    <property type="protein sequence ID" value="MFC5907960.1"/>
    <property type="molecule type" value="Genomic_DNA"/>
</dbReference>
<keyword evidence="2" id="KW-0274">FAD</keyword>
<gene>
    <name evidence="7" type="ORF">ACFP3V_12130</name>
</gene>
<evidence type="ECO:0000259" key="6">
    <source>
        <dbReference type="Pfam" id="PF01494"/>
    </source>
</evidence>
<keyword evidence="8" id="KW-1185">Reference proteome</keyword>
<dbReference type="PANTHER" id="PTHR46972:SF1">
    <property type="entry name" value="FAD DEPENDENT OXIDOREDUCTASE DOMAIN-CONTAINING PROTEIN"/>
    <property type="match status" value="1"/>
</dbReference>
<reference evidence="8" key="1">
    <citation type="journal article" date="2019" name="Int. J. Syst. Evol. Microbiol.">
        <title>The Global Catalogue of Microorganisms (GCM) 10K type strain sequencing project: providing services to taxonomists for standard genome sequencing and annotation.</title>
        <authorList>
            <consortium name="The Broad Institute Genomics Platform"/>
            <consortium name="The Broad Institute Genome Sequencing Center for Infectious Disease"/>
            <person name="Wu L."/>
            <person name="Ma J."/>
        </authorList>
    </citation>
    <scope>NUCLEOTIDE SEQUENCE [LARGE SCALE GENOMIC DNA]</scope>
    <source>
        <strain evidence="8">JCM 4816</strain>
    </source>
</reference>
<dbReference type="InterPro" id="IPR036188">
    <property type="entry name" value="FAD/NAD-bd_sf"/>
</dbReference>
<dbReference type="Gene3D" id="3.50.50.60">
    <property type="entry name" value="FAD/NAD(P)-binding domain"/>
    <property type="match status" value="1"/>
</dbReference>
<feature type="domain" description="FAD-binding" evidence="6">
    <location>
        <begin position="15"/>
        <end position="37"/>
    </location>
</feature>
<evidence type="ECO:0000313" key="8">
    <source>
        <dbReference type="Proteomes" id="UP001596174"/>
    </source>
</evidence>
<evidence type="ECO:0000313" key="7">
    <source>
        <dbReference type="EMBL" id="MFC5907960.1"/>
    </source>
</evidence>
<keyword evidence="1" id="KW-0285">Flavoprotein</keyword>
<dbReference type="InterPro" id="IPR002938">
    <property type="entry name" value="FAD-bd"/>
</dbReference>
<feature type="region of interest" description="Disordered" evidence="5">
    <location>
        <begin position="85"/>
        <end position="123"/>
    </location>
</feature>
<dbReference type="GO" id="GO:0004497">
    <property type="term" value="F:monooxygenase activity"/>
    <property type="evidence" value="ECO:0007669"/>
    <property type="project" value="UniProtKB-KW"/>
</dbReference>
<evidence type="ECO:0000256" key="5">
    <source>
        <dbReference type="SAM" id="MobiDB-lite"/>
    </source>
</evidence>
<sequence>MPVGDRWDRVPGATLLGDAAHLLSPFGGEGANLAMLDGGAGRRPCRPHGRPRGRTHRPQVRPLSRSAAFAASAAGFEMQLGPPRWQACWSSSPAAKPKRTDDESARGDLAGNPFDIPAHARNR</sequence>
<organism evidence="7 8">
    <name type="scientific">Streptacidiphilus monticola</name>
    <dbReference type="NCBI Taxonomy" id="2161674"/>
    <lineage>
        <taxon>Bacteria</taxon>
        <taxon>Bacillati</taxon>
        <taxon>Actinomycetota</taxon>
        <taxon>Actinomycetes</taxon>
        <taxon>Kitasatosporales</taxon>
        <taxon>Streptomycetaceae</taxon>
        <taxon>Streptacidiphilus</taxon>
    </lineage>
</organism>
<feature type="region of interest" description="Disordered" evidence="5">
    <location>
        <begin position="38"/>
        <end position="64"/>
    </location>
</feature>
<evidence type="ECO:0000256" key="3">
    <source>
        <dbReference type="ARBA" id="ARBA00023002"/>
    </source>
</evidence>